<accession>A0A834WWK9</accession>
<gene>
    <name evidence="1" type="ORF">G2W53_015596</name>
</gene>
<comment type="caution">
    <text evidence="1">The sequence shown here is derived from an EMBL/GenBank/DDBJ whole genome shotgun (WGS) entry which is preliminary data.</text>
</comment>
<reference evidence="1" key="1">
    <citation type="submission" date="2020-09" db="EMBL/GenBank/DDBJ databases">
        <title>Genome-Enabled Discovery of Anthraquinone Biosynthesis in Senna tora.</title>
        <authorList>
            <person name="Kang S.-H."/>
            <person name="Pandey R.P."/>
            <person name="Lee C.-M."/>
            <person name="Sim J.-S."/>
            <person name="Jeong J.-T."/>
            <person name="Choi B.-S."/>
            <person name="Jung M."/>
            <person name="Ginzburg D."/>
            <person name="Zhao K."/>
            <person name="Won S.Y."/>
            <person name="Oh T.-J."/>
            <person name="Yu Y."/>
            <person name="Kim N.-H."/>
            <person name="Lee O.R."/>
            <person name="Lee T.-H."/>
            <person name="Bashyal P."/>
            <person name="Kim T.-S."/>
            <person name="Lee W.-H."/>
            <person name="Kawkins C."/>
            <person name="Kim C.-K."/>
            <person name="Kim J.S."/>
            <person name="Ahn B.O."/>
            <person name="Rhee S.Y."/>
            <person name="Sohng J.K."/>
        </authorList>
    </citation>
    <scope>NUCLEOTIDE SEQUENCE</scope>
    <source>
        <tissue evidence="1">Leaf</tissue>
    </source>
</reference>
<evidence type="ECO:0000313" key="2">
    <source>
        <dbReference type="Proteomes" id="UP000634136"/>
    </source>
</evidence>
<name>A0A834WWK9_9FABA</name>
<organism evidence="1 2">
    <name type="scientific">Senna tora</name>
    <dbReference type="NCBI Taxonomy" id="362788"/>
    <lineage>
        <taxon>Eukaryota</taxon>
        <taxon>Viridiplantae</taxon>
        <taxon>Streptophyta</taxon>
        <taxon>Embryophyta</taxon>
        <taxon>Tracheophyta</taxon>
        <taxon>Spermatophyta</taxon>
        <taxon>Magnoliopsida</taxon>
        <taxon>eudicotyledons</taxon>
        <taxon>Gunneridae</taxon>
        <taxon>Pentapetalae</taxon>
        <taxon>rosids</taxon>
        <taxon>fabids</taxon>
        <taxon>Fabales</taxon>
        <taxon>Fabaceae</taxon>
        <taxon>Caesalpinioideae</taxon>
        <taxon>Cassia clade</taxon>
        <taxon>Senna</taxon>
    </lineage>
</organism>
<dbReference type="Proteomes" id="UP000634136">
    <property type="component" value="Unassembled WGS sequence"/>
</dbReference>
<protein>
    <submittedName>
        <fullName evidence="1">ATP synthase subunit O, mitochondrial</fullName>
    </submittedName>
</protein>
<dbReference type="EMBL" id="JAAIUW010000005">
    <property type="protein sequence ID" value="KAF7833263.1"/>
    <property type="molecule type" value="Genomic_DNA"/>
</dbReference>
<keyword evidence="2" id="KW-1185">Reference proteome</keyword>
<sequence>MTSIYVCLHQPLPPQEEKRLKETLQAIIGAGKTVLLEQKLHVEIGLI</sequence>
<dbReference type="AlphaFoldDB" id="A0A834WWK9"/>
<evidence type="ECO:0000313" key="1">
    <source>
        <dbReference type="EMBL" id="KAF7833263.1"/>
    </source>
</evidence>
<proteinExistence type="predicted"/>